<dbReference type="RefSeq" id="WP_284479509.1">
    <property type="nucleotide sequence ID" value="NZ_JASNJD010000002.1"/>
</dbReference>
<gene>
    <name evidence="3" type="ORF">QO033_03325</name>
</gene>
<organism evidence="3 4">
    <name type="scientific">Pseudodonghicola flavimaris</name>
    <dbReference type="NCBI Taxonomy" id="3050036"/>
    <lineage>
        <taxon>Bacteria</taxon>
        <taxon>Pseudomonadati</taxon>
        <taxon>Pseudomonadota</taxon>
        <taxon>Alphaproteobacteria</taxon>
        <taxon>Rhodobacterales</taxon>
        <taxon>Paracoccaceae</taxon>
        <taxon>Pseudodonghicola</taxon>
    </lineage>
</organism>
<evidence type="ECO:0000256" key="2">
    <source>
        <dbReference type="ARBA" id="ARBA00023002"/>
    </source>
</evidence>
<dbReference type="PRINTS" id="PR00081">
    <property type="entry name" value="GDHRDH"/>
</dbReference>
<dbReference type="InterPro" id="IPR002347">
    <property type="entry name" value="SDR_fam"/>
</dbReference>
<dbReference type="EMBL" id="JASNJD010000002">
    <property type="protein sequence ID" value="MDK3016690.1"/>
    <property type="molecule type" value="Genomic_DNA"/>
</dbReference>
<accession>A0ABT7EWG6</accession>
<dbReference type="Pfam" id="PF13561">
    <property type="entry name" value="adh_short_C2"/>
    <property type="match status" value="1"/>
</dbReference>
<dbReference type="InterPro" id="IPR036291">
    <property type="entry name" value="NAD(P)-bd_dom_sf"/>
</dbReference>
<protein>
    <submittedName>
        <fullName evidence="3">SDR family oxidoreductase</fullName>
    </submittedName>
</protein>
<keyword evidence="2" id="KW-0560">Oxidoreductase</keyword>
<evidence type="ECO:0000256" key="1">
    <source>
        <dbReference type="ARBA" id="ARBA00006484"/>
    </source>
</evidence>
<dbReference type="SUPFAM" id="SSF51735">
    <property type="entry name" value="NAD(P)-binding Rossmann-fold domains"/>
    <property type="match status" value="1"/>
</dbReference>
<proteinExistence type="inferred from homology"/>
<evidence type="ECO:0000313" key="3">
    <source>
        <dbReference type="EMBL" id="MDK3016690.1"/>
    </source>
</evidence>
<reference evidence="3 4" key="1">
    <citation type="submission" date="2023-05" db="EMBL/GenBank/DDBJ databases">
        <title>Pseudodonghicola sp. nov.</title>
        <authorList>
            <person name="Huang J."/>
        </authorList>
    </citation>
    <scope>NUCLEOTIDE SEQUENCE [LARGE SCALE GENOMIC DNA]</scope>
    <source>
        <strain evidence="3 4">IC7</strain>
    </source>
</reference>
<comment type="similarity">
    <text evidence="1">Belongs to the short-chain dehydrogenases/reductases (SDR) family.</text>
</comment>
<comment type="caution">
    <text evidence="3">The sequence shown here is derived from an EMBL/GenBank/DDBJ whole genome shotgun (WGS) entry which is preliminary data.</text>
</comment>
<dbReference type="PANTHER" id="PTHR24320:SF274">
    <property type="entry name" value="CHAIN DEHYDROGENASE, PUTATIVE (AFU_ORTHOLOGUE AFUA_4G00440)-RELATED"/>
    <property type="match status" value="1"/>
</dbReference>
<dbReference type="PANTHER" id="PTHR24320">
    <property type="entry name" value="RETINOL DEHYDROGENASE"/>
    <property type="match status" value="1"/>
</dbReference>
<keyword evidence="4" id="KW-1185">Reference proteome</keyword>
<name>A0ABT7EWG6_9RHOB</name>
<sequence>MARIFVTGSTEGVGRNAAQALRDAGHEVILHARNAARAERFGQLARGARVLTGDLGLLSDTRGLAQALNAIGPVDAILHNAGIIDEPRAETPDGLLRVLMVNAIAPYVLSLQADRPRRLIFTGSSMHRGHAGVLEDMDWRRRAWSASAAYGESKLLVAALSAGLARHLPRTLCHTVDPGWVPTRMGGAAASDPLELAHVTQCWLATAEETELGDNGGYWLHMRRQTPDPKVTDPAFQDAVIARFAEVTGVALPGD</sequence>
<evidence type="ECO:0000313" key="4">
    <source>
        <dbReference type="Proteomes" id="UP001243757"/>
    </source>
</evidence>
<dbReference type="Proteomes" id="UP001243757">
    <property type="component" value="Unassembled WGS sequence"/>
</dbReference>
<dbReference type="Gene3D" id="3.40.50.720">
    <property type="entry name" value="NAD(P)-binding Rossmann-like Domain"/>
    <property type="match status" value="1"/>
</dbReference>